<sequence>MNVPSLPKRPLKLHTGSDPDHMPLPTIIARRLEVIVPAHGPHEARLSTQVARYAITSGVRLADVLSSYTAEETRAKTSMSMSARDEEGAWLIDGQLGLLVMKISKERYRTLGIAGKETNGAYVIQVDLKDKTTKLYSRAKDAVEAWGKTWEVWTTGDIDLSDSPTIKLPHTIKKFEPETVLFKDVLVPTGLPLEQDEDESWVELFEIASADQINPYISSYSAPEGSKAGSVTRFRWEGPLSDKFVRDTIQVARQGDQTGLVAFSISAFDHVPLHLLGSRCETCAGVFCSGAWALAENISPA</sequence>
<protein>
    <submittedName>
        <fullName evidence="2">Uncharacterized protein</fullName>
    </submittedName>
</protein>
<gene>
    <name evidence="2" type="ORF">RDB_LOCUS127085</name>
</gene>
<feature type="region of interest" description="Disordered" evidence="1">
    <location>
        <begin position="1"/>
        <end position="22"/>
    </location>
</feature>
<dbReference type="GO" id="GO:0030677">
    <property type="term" value="C:ribonuclease P complex"/>
    <property type="evidence" value="ECO:0007669"/>
    <property type="project" value="InterPro"/>
</dbReference>
<name>A0A8H3CEK6_9AGAM</name>
<proteinExistence type="predicted"/>
<dbReference type="Pfam" id="PF08584">
    <property type="entry name" value="Ribonuc_P_40"/>
    <property type="match status" value="1"/>
</dbReference>
<comment type="caution">
    <text evidence="2">The sequence shown here is derived from an EMBL/GenBank/DDBJ whole genome shotgun (WGS) entry which is preliminary data.</text>
</comment>
<organism evidence="2 3">
    <name type="scientific">Rhizoctonia solani</name>
    <dbReference type="NCBI Taxonomy" id="456999"/>
    <lineage>
        <taxon>Eukaryota</taxon>
        <taxon>Fungi</taxon>
        <taxon>Dikarya</taxon>
        <taxon>Basidiomycota</taxon>
        <taxon>Agaricomycotina</taxon>
        <taxon>Agaricomycetes</taxon>
        <taxon>Cantharellales</taxon>
        <taxon>Ceratobasidiaceae</taxon>
        <taxon>Rhizoctonia</taxon>
    </lineage>
</organism>
<dbReference type="Proteomes" id="UP000663888">
    <property type="component" value="Unassembled WGS sequence"/>
</dbReference>
<accession>A0A8H3CEK6</accession>
<evidence type="ECO:0000313" key="3">
    <source>
        <dbReference type="Proteomes" id="UP000663888"/>
    </source>
</evidence>
<evidence type="ECO:0000256" key="1">
    <source>
        <dbReference type="SAM" id="MobiDB-lite"/>
    </source>
</evidence>
<dbReference type="InterPro" id="IPR013893">
    <property type="entry name" value="RNase_P_Rpp40"/>
</dbReference>
<dbReference type="GO" id="GO:0001682">
    <property type="term" value="P:tRNA 5'-leader removal"/>
    <property type="evidence" value="ECO:0007669"/>
    <property type="project" value="InterPro"/>
</dbReference>
<dbReference type="EMBL" id="CAJMWX010001344">
    <property type="protein sequence ID" value="CAE6482594.1"/>
    <property type="molecule type" value="Genomic_DNA"/>
</dbReference>
<reference evidence="2" key="1">
    <citation type="submission" date="2021-01" db="EMBL/GenBank/DDBJ databases">
        <authorList>
            <person name="Kaushik A."/>
        </authorList>
    </citation>
    <scope>NUCLEOTIDE SEQUENCE</scope>
    <source>
        <strain evidence="2">AG4-R118</strain>
    </source>
</reference>
<evidence type="ECO:0000313" key="2">
    <source>
        <dbReference type="EMBL" id="CAE6482594.1"/>
    </source>
</evidence>
<dbReference type="AlphaFoldDB" id="A0A8H3CEK6"/>